<dbReference type="InterPro" id="IPR001584">
    <property type="entry name" value="Integrase_cat-core"/>
</dbReference>
<feature type="coiled-coil region" evidence="1">
    <location>
        <begin position="115"/>
        <end position="149"/>
    </location>
</feature>
<dbReference type="SUPFAM" id="SSF46689">
    <property type="entry name" value="Homeodomain-like"/>
    <property type="match status" value="1"/>
</dbReference>
<evidence type="ECO:0000313" key="4">
    <source>
        <dbReference type="Proteomes" id="UP001235344"/>
    </source>
</evidence>
<name>A0ABY9H8N6_9GAMM</name>
<dbReference type="PANTHER" id="PTHR46889:SF4">
    <property type="entry name" value="TRANSPOSASE INSO FOR INSERTION SEQUENCE ELEMENT IS911B-RELATED"/>
    <property type="match status" value="1"/>
</dbReference>
<gene>
    <name evidence="3" type="ORF">B6N23_08380</name>
</gene>
<evidence type="ECO:0000256" key="1">
    <source>
        <dbReference type="SAM" id="Coils"/>
    </source>
</evidence>
<feature type="domain" description="Integrase catalytic" evidence="2">
    <location>
        <begin position="301"/>
        <end position="467"/>
    </location>
</feature>
<sequence>MPRYSEERRQAVVTKLLPPHNLSPQVIAEQEGISLGTVYKWRKEARAEGRCLPDTLGKGADGWSSKEKFSAVIETASMNAQETAEYCRRRGIYPEQLERWRHDCEQAASLSHSERQREADEARQQRKSIKFLEKELARKNEALAETAALLALRKKGEGDLGGRGRMISTPDRQRAIALIEEARSQGARLEAACRELGITARTYQRWTRGGELHEDRRPLVDRPVPANALTPAEEQEILDVCHRPEYASLPPEQIVVRLFDEEQRYLASPSLFYRVMRKHREVVHRGRAKPPQRRARPTTYQATAPNQVWSWDCTWLGGPIKGQYYYLVMMIDFFSRKITGWEVFLAESAHNSCTVLERAVLAEQIIDKPLVLHADNGSPFKGATLLEKLHELGITPSFSRPRVSNDNPYSEALFRTCKYRPCYPVDGFATLDDAREWVAGFVQWYNHEHRHSGIRLVTPAQRHAGEDTEVLAKRHAINQAAREANPARWSGKTRNWTPIATVSLNPERELQVTVVEPEKQVA</sequence>
<keyword evidence="1" id="KW-0175">Coiled coil</keyword>
<reference evidence="3 4" key="1">
    <citation type="submission" date="2023-08" db="EMBL/GenBank/DDBJ databases">
        <title>Transcriptome Analysis of Halomonas alkalicola CICC 11012s to Identify the Genes Involved in Alkaline Tolerances.</title>
        <authorList>
            <person name="Zhai L."/>
        </authorList>
    </citation>
    <scope>NUCLEOTIDE SEQUENCE [LARGE SCALE GENOMIC DNA]</scope>
    <source>
        <strain evidence="3 4">CICC 11012s</strain>
    </source>
</reference>
<dbReference type="Gene3D" id="3.30.420.10">
    <property type="entry name" value="Ribonuclease H-like superfamily/Ribonuclease H"/>
    <property type="match status" value="1"/>
</dbReference>
<protein>
    <submittedName>
        <fullName evidence="3">IS3 family transposase</fullName>
    </submittedName>
</protein>
<dbReference type="InterPro" id="IPR050900">
    <property type="entry name" value="Transposase_IS3/IS150/IS904"/>
</dbReference>
<dbReference type="InterPro" id="IPR012337">
    <property type="entry name" value="RNaseH-like_sf"/>
</dbReference>
<proteinExistence type="predicted"/>
<dbReference type="SUPFAM" id="SSF53098">
    <property type="entry name" value="Ribonuclease H-like"/>
    <property type="match status" value="1"/>
</dbReference>
<dbReference type="RefSeq" id="WP_305503641.1">
    <property type="nucleotide sequence ID" value="NZ_CP131913.1"/>
</dbReference>
<dbReference type="PROSITE" id="PS50994">
    <property type="entry name" value="INTEGRASE"/>
    <property type="match status" value="1"/>
</dbReference>
<keyword evidence="4" id="KW-1185">Reference proteome</keyword>
<dbReference type="Proteomes" id="UP001235344">
    <property type="component" value="Chromosome"/>
</dbReference>
<dbReference type="Pfam" id="PF00665">
    <property type="entry name" value="rve"/>
    <property type="match status" value="1"/>
</dbReference>
<dbReference type="PANTHER" id="PTHR46889">
    <property type="entry name" value="TRANSPOSASE INSF FOR INSERTION SEQUENCE IS3B-RELATED"/>
    <property type="match status" value="1"/>
</dbReference>
<accession>A0ABY9H8N6</accession>
<dbReference type="InterPro" id="IPR048020">
    <property type="entry name" value="Transpos_IS3"/>
</dbReference>
<dbReference type="NCBIfam" id="NF033516">
    <property type="entry name" value="transpos_IS3"/>
    <property type="match status" value="1"/>
</dbReference>
<organism evidence="3 4">
    <name type="scientific">Halomonas alkalicola</name>
    <dbReference type="NCBI Taxonomy" id="1930622"/>
    <lineage>
        <taxon>Bacteria</taxon>
        <taxon>Pseudomonadati</taxon>
        <taxon>Pseudomonadota</taxon>
        <taxon>Gammaproteobacteria</taxon>
        <taxon>Oceanospirillales</taxon>
        <taxon>Halomonadaceae</taxon>
        <taxon>Halomonas</taxon>
    </lineage>
</organism>
<dbReference type="InterPro" id="IPR009057">
    <property type="entry name" value="Homeodomain-like_sf"/>
</dbReference>
<evidence type="ECO:0000313" key="3">
    <source>
        <dbReference type="EMBL" id="WLI74867.1"/>
    </source>
</evidence>
<dbReference type="EMBL" id="CP131913">
    <property type="protein sequence ID" value="WLI74867.1"/>
    <property type="molecule type" value="Genomic_DNA"/>
</dbReference>
<evidence type="ECO:0000259" key="2">
    <source>
        <dbReference type="PROSITE" id="PS50994"/>
    </source>
</evidence>
<dbReference type="InterPro" id="IPR036397">
    <property type="entry name" value="RNaseH_sf"/>
</dbReference>